<feature type="compositionally biased region" description="Basic and acidic residues" evidence="1">
    <location>
        <begin position="89"/>
        <end position="99"/>
    </location>
</feature>
<keyword evidence="3" id="KW-1185">Reference proteome</keyword>
<evidence type="ECO:0000313" key="2">
    <source>
        <dbReference type="EMBL" id="RWS27113.1"/>
    </source>
</evidence>
<gene>
    <name evidence="2" type="ORF">B4U80_09805</name>
</gene>
<proteinExistence type="predicted"/>
<keyword evidence="2" id="KW-0830">Ubiquinone</keyword>
<evidence type="ECO:0000313" key="3">
    <source>
        <dbReference type="Proteomes" id="UP000288716"/>
    </source>
</evidence>
<dbReference type="EMBL" id="NCKV01002247">
    <property type="protein sequence ID" value="RWS27113.1"/>
    <property type="molecule type" value="Genomic_DNA"/>
</dbReference>
<dbReference type="Proteomes" id="UP000288716">
    <property type="component" value="Unassembled WGS sequence"/>
</dbReference>
<reference evidence="2 3" key="1">
    <citation type="journal article" date="2018" name="Gigascience">
        <title>Genomes of trombidid mites reveal novel predicted allergens and laterally-transferred genes associated with secondary metabolism.</title>
        <authorList>
            <person name="Dong X."/>
            <person name="Chaisiri K."/>
            <person name="Xia D."/>
            <person name="Armstrong S.D."/>
            <person name="Fang Y."/>
            <person name="Donnelly M.J."/>
            <person name="Kadowaki T."/>
            <person name="McGarry J.W."/>
            <person name="Darby A.C."/>
            <person name="Makepeace B.L."/>
        </authorList>
    </citation>
    <scope>NUCLEOTIDE SEQUENCE [LARGE SCALE GENOMIC DNA]</scope>
    <source>
        <strain evidence="2">UoL-UT</strain>
    </source>
</reference>
<feature type="region of interest" description="Disordered" evidence="1">
    <location>
        <begin position="79"/>
        <end position="99"/>
    </location>
</feature>
<dbReference type="VEuPathDB" id="VectorBase:LDEU004927"/>
<comment type="caution">
    <text evidence="2">The sequence shown here is derived from an EMBL/GenBank/DDBJ whole genome shotgun (WGS) entry which is preliminary data.</text>
</comment>
<dbReference type="AlphaFoldDB" id="A0A443SHV1"/>
<evidence type="ECO:0000256" key="1">
    <source>
        <dbReference type="SAM" id="MobiDB-lite"/>
    </source>
</evidence>
<name>A0A443SHV1_9ACAR</name>
<organism evidence="2 3">
    <name type="scientific">Leptotrombidium deliense</name>
    <dbReference type="NCBI Taxonomy" id="299467"/>
    <lineage>
        <taxon>Eukaryota</taxon>
        <taxon>Metazoa</taxon>
        <taxon>Ecdysozoa</taxon>
        <taxon>Arthropoda</taxon>
        <taxon>Chelicerata</taxon>
        <taxon>Arachnida</taxon>
        <taxon>Acari</taxon>
        <taxon>Acariformes</taxon>
        <taxon>Trombidiformes</taxon>
        <taxon>Prostigmata</taxon>
        <taxon>Anystina</taxon>
        <taxon>Parasitengona</taxon>
        <taxon>Trombiculoidea</taxon>
        <taxon>Trombiculidae</taxon>
        <taxon>Leptotrombidium</taxon>
    </lineage>
</organism>
<sequence length="99" mass="11894">MKFTWSPGGICFERYYELDDWALDFWHPYEKAQYPYYFARREKRKEEYIKLYESEYGDAQKVLGVDKHVDYTAYFGENPETPKLADGSDAPKKIEDVKK</sequence>
<accession>A0A443SHV1</accession>
<protein>
    <submittedName>
        <fullName evidence="2">NADH dehydrogenase [ubiquinone] 1 beta subcomplex subunit 9-like protein</fullName>
    </submittedName>
</protein>
<dbReference type="OrthoDB" id="13598at2759"/>
<dbReference type="STRING" id="299467.A0A443SHV1"/>